<dbReference type="SMART" id="SM00360">
    <property type="entry name" value="RRM"/>
    <property type="match status" value="1"/>
</dbReference>
<gene>
    <name evidence="7" type="ORF">OBRU01_16519</name>
</gene>
<dbReference type="STRING" id="104452.A0A0L7KTR6"/>
<accession>A0A0L7KTR6</accession>
<dbReference type="InterPro" id="IPR012677">
    <property type="entry name" value="Nucleotide-bd_a/b_plait_sf"/>
</dbReference>
<evidence type="ECO:0000256" key="1">
    <source>
        <dbReference type="ARBA" id="ARBA00004642"/>
    </source>
</evidence>
<name>A0A0L7KTR6_OPEBR</name>
<dbReference type="Pfam" id="PF00076">
    <property type="entry name" value="RRM_1"/>
    <property type="match status" value="1"/>
</dbReference>
<dbReference type="Gene3D" id="3.30.70.330">
    <property type="match status" value="1"/>
</dbReference>
<dbReference type="PANTHER" id="PTHR13798">
    <property type="entry name" value="RNA BINDING MOTIF RBM PROTEIN -RELATED"/>
    <property type="match status" value="1"/>
</dbReference>
<feature type="region of interest" description="Disordered" evidence="5">
    <location>
        <begin position="148"/>
        <end position="197"/>
    </location>
</feature>
<evidence type="ECO:0000256" key="5">
    <source>
        <dbReference type="SAM" id="MobiDB-lite"/>
    </source>
</evidence>
<dbReference type="SUPFAM" id="SSF54928">
    <property type="entry name" value="RNA-binding domain, RBD"/>
    <property type="match status" value="1"/>
</dbReference>
<evidence type="ECO:0000313" key="8">
    <source>
        <dbReference type="Proteomes" id="UP000037510"/>
    </source>
</evidence>
<feature type="domain" description="RRM" evidence="6">
    <location>
        <begin position="7"/>
        <end position="84"/>
    </location>
</feature>
<comment type="caution">
    <text evidence="7">The sequence shown here is derived from an EMBL/GenBank/DDBJ whole genome shotgun (WGS) entry which is preliminary data.</text>
</comment>
<evidence type="ECO:0000256" key="3">
    <source>
        <dbReference type="ARBA" id="ARBA00023242"/>
    </source>
</evidence>
<dbReference type="GO" id="GO:0003727">
    <property type="term" value="F:single-stranded RNA binding"/>
    <property type="evidence" value="ECO:0007669"/>
    <property type="project" value="TreeGrafter"/>
</dbReference>
<dbReference type="InterPro" id="IPR035979">
    <property type="entry name" value="RBD_domain_sf"/>
</dbReference>
<sequence length="197" mass="22759">MIEDSSNTLWCGNLADQVTEELLYELFLQAGPLEKVRIAKDKDGRQKSFAFITYCHAVSIPYAIELFRGSSLFNKALLLTYRGRMPFLPPPIRCQGPDTISLQSQDMEHFANMTQSLNGEVLMPVLAPRQTSESDKLVLASLQGNWSHRHHPYRSNDKQGRNDRSRAHEPEFRSQRPMEPKKHSWSGRRNNRRGYRD</sequence>
<reference evidence="7 8" key="1">
    <citation type="journal article" date="2015" name="Genome Biol. Evol.">
        <title>The genome of winter moth (Operophtera brumata) provides a genomic perspective on sexual dimorphism and phenology.</title>
        <authorList>
            <person name="Derks M.F."/>
            <person name="Smit S."/>
            <person name="Salis L."/>
            <person name="Schijlen E."/>
            <person name="Bossers A."/>
            <person name="Mateman C."/>
            <person name="Pijl A.S."/>
            <person name="de Ridder D."/>
            <person name="Groenen M.A."/>
            <person name="Visser M.E."/>
            <person name="Megens H.J."/>
        </authorList>
    </citation>
    <scope>NUCLEOTIDE SEQUENCE [LARGE SCALE GENOMIC DNA]</scope>
    <source>
        <strain evidence="7">WM2013NL</strain>
        <tissue evidence="7">Head and thorax</tissue>
    </source>
</reference>
<dbReference type="InterPro" id="IPR052285">
    <property type="entry name" value="NEXT_complex_subunit"/>
</dbReference>
<dbReference type="AlphaFoldDB" id="A0A0L7KTR6"/>
<evidence type="ECO:0000256" key="4">
    <source>
        <dbReference type="PROSITE-ProRule" id="PRU00176"/>
    </source>
</evidence>
<keyword evidence="3" id="KW-0539">Nucleus</keyword>
<dbReference type="GO" id="GO:0005654">
    <property type="term" value="C:nucleoplasm"/>
    <property type="evidence" value="ECO:0007669"/>
    <property type="project" value="UniProtKB-SubCell"/>
</dbReference>
<evidence type="ECO:0000313" key="7">
    <source>
        <dbReference type="EMBL" id="KOB66643.1"/>
    </source>
</evidence>
<feature type="compositionally biased region" description="Basic and acidic residues" evidence="5">
    <location>
        <begin position="154"/>
        <end position="182"/>
    </location>
</feature>
<proteinExistence type="predicted"/>
<evidence type="ECO:0000259" key="6">
    <source>
        <dbReference type="PROSITE" id="PS50102"/>
    </source>
</evidence>
<organism evidence="7 8">
    <name type="scientific">Operophtera brumata</name>
    <name type="common">Winter moth</name>
    <name type="synonym">Phalaena brumata</name>
    <dbReference type="NCBI Taxonomy" id="104452"/>
    <lineage>
        <taxon>Eukaryota</taxon>
        <taxon>Metazoa</taxon>
        <taxon>Ecdysozoa</taxon>
        <taxon>Arthropoda</taxon>
        <taxon>Hexapoda</taxon>
        <taxon>Insecta</taxon>
        <taxon>Pterygota</taxon>
        <taxon>Neoptera</taxon>
        <taxon>Endopterygota</taxon>
        <taxon>Lepidoptera</taxon>
        <taxon>Glossata</taxon>
        <taxon>Ditrysia</taxon>
        <taxon>Geometroidea</taxon>
        <taxon>Geometridae</taxon>
        <taxon>Larentiinae</taxon>
        <taxon>Operophtera</taxon>
    </lineage>
</organism>
<dbReference type="PROSITE" id="PS50102">
    <property type="entry name" value="RRM"/>
    <property type="match status" value="1"/>
</dbReference>
<dbReference type="Proteomes" id="UP000037510">
    <property type="component" value="Unassembled WGS sequence"/>
</dbReference>
<evidence type="ECO:0000256" key="2">
    <source>
        <dbReference type="ARBA" id="ARBA00022884"/>
    </source>
</evidence>
<dbReference type="GO" id="GO:0000381">
    <property type="term" value="P:regulation of alternative mRNA splicing, via spliceosome"/>
    <property type="evidence" value="ECO:0007669"/>
    <property type="project" value="TreeGrafter"/>
</dbReference>
<feature type="compositionally biased region" description="Basic residues" evidence="5">
    <location>
        <begin position="183"/>
        <end position="197"/>
    </location>
</feature>
<dbReference type="PANTHER" id="PTHR13798:SF11">
    <property type="entry name" value="RNA-BINDING PROTEIN 7-RELATED"/>
    <property type="match status" value="1"/>
</dbReference>
<keyword evidence="2 4" id="KW-0694">RNA-binding</keyword>
<dbReference type="InterPro" id="IPR000504">
    <property type="entry name" value="RRM_dom"/>
</dbReference>
<comment type="subcellular location">
    <subcellularLocation>
        <location evidence="1">Nucleus</location>
        <location evidence="1">Nucleoplasm</location>
    </subcellularLocation>
</comment>
<dbReference type="OrthoDB" id="407442at2759"/>
<dbReference type="CDD" id="cd12336">
    <property type="entry name" value="RRM_RBM7_like"/>
    <property type="match status" value="1"/>
</dbReference>
<dbReference type="EMBL" id="JTDY01005774">
    <property type="protein sequence ID" value="KOB66643.1"/>
    <property type="molecule type" value="Genomic_DNA"/>
</dbReference>
<protein>
    <submittedName>
        <fullName evidence="7">RNA-binding protein 7</fullName>
    </submittedName>
</protein>
<keyword evidence="8" id="KW-1185">Reference proteome</keyword>